<organism evidence="1 2">
    <name type="scientific">Aromatoleum diolicum</name>
    <dbReference type="NCBI Taxonomy" id="75796"/>
    <lineage>
        <taxon>Bacteria</taxon>
        <taxon>Pseudomonadati</taxon>
        <taxon>Pseudomonadota</taxon>
        <taxon>Betaproteobacteria</taxon>
        <taxon>Rhodocyclales</taxon>
        <taxon>Rhodocyclaceae</taxon>
        <taxon>Aromatoleum</taxon>
    </lineage>
</organism>
<accession>A0ABX1QGG8</accession>
<proteinExistence type="predicted"/>
<keyword evidence="2" id="KW-1185">Reference proteome</keyword>
<dbReference type="EMBL" id="WTVQ01000036">
    <property type="protein sequence ID" value="NMG76602.1"/>
    <property type="molecule type" value="Genomic_DNA"/>
</dbReference>
<reference evidence="1 2" key="1">
    <citation type="submission" date="2019-12" db="EMBL/GenBank/DDBJ databases">
        <title>Comparative genomics gives insights into the taxonomy of the Azoarcus-Aromatoleum group and reveals separate origins of nif in the plant-associated Azoarcus and non-plant-associated Aromatoleum sub-groups.</title>
        <authorList>
            <person name="Lafos M."/>
            <person name="Maluk M."/>
            <person name="Batista M."/>
            <person name="Junghare M."/>
            <person name="Carmona M."/>
            <person name="Faoro H."/>
            <person name="Cruz L.M."/>
            <person name="Battistoni F."/>
            <person name="De Souza E."/>
            <person name="Pedrosa F."/>
            <person name="Chen W.-M."/>
            <person name="Poole P.S."/>
            <person name="Dixon R.A."/>
            <person name="James E.K."/>
        </authorList>
    </citation>
    <scope>NUCLEOTIDE SEQUENCE [LARGE SCALE GENOMIC DNA]</scope>
    <source>
        <strain evidence="1 2">22Lin</strain>
    </source>
</reference>
<protein>
    <recommendedName>
        <fullName evidence="3">DUF2490 domain-containing protein</fullName>
    </recommendedName>
</protein>
<evidence type="ECO:0000313" key="1">
    <source>
        <dbReference type="EMBL" id="NMG76602.1"/>
    </source>
</evidence>
<name>A0ABX1QGG8_9RHOO</name>
<evidence type="ECO:0008006" key="3">
    <source>
        <dbReference type="Google" id="ProtNLM"/>
    </source>
</evidence>
<dbReference type="RefSeq" id="WP_169261747.1">
    <property type="nucleotide sequence ID" value="NZ_WTVQ01000036.1"/>
</dbReference>
<sequence>MTVWKWVLPFVWGLHALDASAGWLDEVGLELRFDDNLTRAQLDRDIKSDTALVVSAAAGTGYQLTDNGRLSLTLTLSGSAYQRYEGLNNLNAGLELAYRWKFGLGPYVPELRLSGSATRLDYRDAPRDGWLYLGEIAIAKRLSDRSGIRMSYRVEQRESDTVADRLRPAIAADVFDLTSQNLSFGGDYAIHPEYVFSAAYTIRDGDIVSTTRRNLPVFLASSAIAADPVFGSGRFAYKMKAITRSLSLGVSRVVGGQASFTLGYEYLDSRAKGGIDYEANLVRATYLYQF</sequence>
<dbReference type="SUPFAM" id="SSF56935">
    <property type="entry name" value="Porins"/>
    <property type="match status" value="1"/>
</dbReference>
<dbReference type="Proteomes" id="UP000648984">
    <property type="component" value="Unassembled WGS sequence"/>
</dbReference>
<comment type="caution">
    <text evidence="1">The sequence shown here is derived from an EMBL/GenBank/DDBJ whole genome shotgun (WGS) entry which is preliminary data.</text>
</comment>
<evidence type="ECO:0000313" key="2">
    <source>
        <dbReference type="Proteomes" id="UP000648984"/>
    </source>
</evidence>
<gene>
    <name evidence="1" type="ORF">GPA25_17720</name>
</gene>